<evidence type="ECO:0000256" key="7">
    <source>
        <dbReference type="SAM" id="Phobius"/>
    </source>
</evidence>
<dbReference type="KEGG" id="naj:B1756_18715"/>
<dbReference type="Proteomes" id="UP000250088">
    <property type="component" value="Chromosome"/>
</dbReference>
<gene>
    <name evidence="9" type="ORF">B1756_18715</name>
</gene>
<keyword evidence="10" id="KW-1185">Reference proteome</keyword>
<name>A0A2Z2HXE1_9EURY</name>
<feature type="transmembrane region" description="Helical" evidence="7">
    <location>
        <begin position="290"/>
        <end position="319"/>
    </location>
</feature>
<reference evidence="10" key="1">
    <citation type="submission" date="2017-02" db="EMBL/GenBank/DDBJ databases">
        <title>Natronthermophilus aegyptiacus gen. nov.,sp. nov., an aerobic, extremely halophilic alkalithermophilic archaeon isolated from the athalassohaline Wadi An Natrun, Egypt.</title>
        <authorList>
            <person name="Zhao B."/>
        </authorList>
    </citation>
    <scope>NUCLEOTIDE SEQUENCE [LARGE SCALE GENOMIC DNA]</scope>
    <source>
        <strain evidence="10">JW/NM-HA 15</strain>
    </source>
</reference>
<feature type="transmembrane region" description="Helical" evidence="7">
    <location>
        <begin position="38"/>
        <end position="63"/>
    </location>
</feature>
<dbReference type="Pfam" id="PF02687">
    <property type="entry name" value="FtsX"/>
    <property type="match status" value="1"/>
</dbReference>
<feature type="transmembrane region" description="Helical" evidence="7">
    <location>
        <begin position="340"/>
        <end position="369"/>
    </location>
</feature>
<proteinExistence type="predicted"/>
<accession>A0A2Z2HXE1</accession>
<feature type="domain" description="ABC3 transporter permease C-terminal" evidence="8">
    <location>
        <begin position="298"/>
        <end position="416"/>
    </location>
</feature>
<dbReference type="InterPro" id="IPR003838">
    <property type="entry name" value="ABC3_permease_C"/>
</dbReference>
<evidence type="ECO:0000256" key="6">
    <source>
        <dbReference type="SAM" id="MobiDB-lite"/>
    </source>
</evidence>
<organism evidence="9 10">
    <name type="scientific">Natrarchaeobaculum aegyptiacum</name>
    <dbReference type="NCBI Taxonomy" id="745377"/>
    <lineage>
        <taxon>Archaea</taxon>
        <taxon>Methanobacteriati</taxon>
        <taxon>Methanobacteriota</taxon>
        <taxon>Stenosarchaea group</taxon>
        <taxon>Halobacteria</taxon>
        <taxon>Halobacteriales</taxon>
        <taxon>Natrialbaceae</taxon>
        <taxon>Natrarchaeobaculum</taxon>
    </lineage>
</organism>
<evidence type="ECO:0000313" key="9">
    <source>
        <dbReference type="EMBL" id="ARS91553.1"/>
    </source>
</evidence>
<evidence type="ECO:0000256" key="1">
    <source>
        <dbReference type="ARBA" id="ARBA00004651"/>
    </source>
</evidence>
<protein>
    <submittedName>
        <fullName evidence="9">ABC transporter permease</fullName>
    </submittedName>
</protein>
<dbReference type="EMBL" id="CP019893">
    <property type="protein sequence ID" value="ARS91553.1"/>
    <property type="molecule type" value="Genomic_DNA"/>
</dbReference>
<keyword evidence="4 7" id="KW-1133">Transmembrane helix</keyword>
<dbReference type="InterPro" id="IPR051447">
    <property type="entry name" value="Lipoprotein-release_system"/>
</dbReference>
<sequence length="423" mass="43150">MADDPDLDGTRRVRWRGLLSLSVARLWRRATSTRRRRVATTLLTVATTIALLLTVTGVALALADGGAAADSDAEVQIVPDDSATLSTVDGVERPRLGEANQRAATIADDEAVDHASPVLAEPGSLESVDDGERQRVLLVGVVADDQSRTVGGLPTDDLEPGDPHYADGDYDGPPQGEIVLSQAAAERLGASEGDELGVPAPEAASETMTLSLEVVAVEEAESDGDTDVPIALVQASELQSFTGASEGELADRVVVWGDADGAASAAKSTYPDASVESTGSVDPSALFDDALALAASLLAALVGIVLCASFVATTAGMTVDDDRRSLAVLESIGIPQRGRLTVVAVSTLLTTVCGALIGAGIGYVGIYAVNAVASATIAPGTIALAHPVFVPYAVGVALVAGLVAIPYPLVIAARTNVLEEVGR</sequence>
<dbReference type="OrthoDB" id="170372at2157"/>
<feature type="region of interest" description="Disordered" evidence="6">
    <location>
        <begin position="148"/>
        <end position="176"/>
    </location>
</feature>
<dbReference type="AlphaFoldDB" id="A0A2Z2HXE1"/>
<dbReference type="RefSeq" id="WP_086889922.1">
    <property type="nucleotide sequence ID" value="NZ_CP019893.1"/>
</dbReference>
<keyword evidence="5 7" id="KW-0472">Membrane</keyword>
<evidence type="ECO:0000256" key="2">
    <source>
        <dbReference type="ARBA" id="ARBA00022475"/>
    </source>
</evidence>
<feature type="transmembrane region" description="Helical" evidence="7">
    <location>
        <begin position="389"/>
        <end position="413"/>
    </location>
</feature>
<evidence type="ECO:0000256" key="3">
    <source>
        <dbReference type="ARBA" id="ARBA00022692"/>
    </source>
</evidence>
<comment type="subcellular location">
    <subcellularLocation>
        <location evidence="1">Cell membrane</location>
        <topology evidence="1">Multi-pass membrane protein</topology>
    </subcellularLocation>
</comment>
<evidence type="ECO:0000313" key="10">
    <source>
        <dbReference type="Proteomes" id="UP000250088"/>
    </source>
</evidence>
<dbReference type="GO" id="GO:0098797">
    <property type="term" value="C:plasma membrane protein complex"/>
    <property type="evidence" value="ECO:0007669"/>
    <property type="project" value="TreeGrafter"/>
</dbReference>
<dbReference type="PANTHER" id="PTHR30489:SF0">
    <property type="entry name" value="LIPOPROTEIN-RELEASING SYSTEM TRANSMEMBRANE PROTEIN LOLE"/>
    <property type="match status" value="1"/>
</dbReference>
<keyword evidence="2" id="KW-1003">Cell membrane</keyword>
<dbReference type="GO" id="GO:0044874">
    <property type="term" value="P:lipoprotein localization to outer membrane"/>
    <property type="evidence" value="ECO:0007669"/>
    <property type="project" value="TreeGrafter"/>
</dbReference>
<evidence type="ECO:0000256" key="5">
    <source>
        <dbReference type="ARBA" id="ARBA00023136"/>
    </source>
</evidence>
<dbReference type="GeneID" id="32896150"/>
<evidence type="ECO:0000259" key="8">
    <source>
        <dbReference type="Pfam" id="PF02687"/>
    </source>
</evidence>
<dbReference type="PANTHER" id="PTHR30489">
    <property type="entry name" value="LIPOPROTEIN-RELEASING SYSTEM TRANSMEMBRANE PROTEIN LOLE"/>
    <property type="match status" value="1"/>
</dbReference>
<evidence type="ECO:0000256" key="4">
    <source>
        <dbReference type="ARBA" id="ARBA00022989"/>
    </source>
</evidence>
<keyword evidence="3 7" id="KW-0812">Transmembrane</keyword>